<feature type="binding site" evidence="21">
    <location>
        <position position="253"/>
    </location>
    <ligand>
        <name>ATP</name>
        <dbReference type="ChEBI" id="CHEBI:30616"/>
    </ligand>
</feature>
<evidence type="ECO:0000256" key="8">
    <source>
        <dbReference type="ARBA" id="ARBA00022692"/>
    </source>
</evidence>
<protein>
    <recommendedName>
        <fullName evidence="5">receptor protein serine/threonine kinase</fullName>
        <ecNumber evidence="5">2.7.11.30</ecNumber>
    </recommendedName>
</protein>
<evidence type="ECO:0000256" key="24">
    <source>
        <dbReference type="SAM" id="SignalP"/>
    </source>
</evidence>
<keyword evidence="10 24" id="KW-0732">Signal</keyword>
<comment type="subcellular location">
    <subcellularLocation>
        <location evidence="3">Membrane</location>
        <topology evidence="3">Single-pass type I membrane protein</topology>
    </subcellularLocation>
</comment>
<evidence type="ECO:0000256" key="18">
    <source>
        <dbReference type="ARBA" id="ARBA00023180"/>
    </source>
</evidence>
<feature type="region of interest" description="Disordered" evidence="22">
    <location>
        <begin position="891"/>
        <end position="919"/>
    </location>
</feature>
<dbReference type="InterPro" id="IPR017441">
    <property type="entry name" value="Protein_kinase_ATP_BS"/>
</dbReference>
<dbReference type="FunCoup" id="A0A2J7QX46">
    <property type="interactions" value="26"/>
</dbReference>
<evidence type="ECO:0000256" key="7">
    <source>
        <dbReference type="ARBA" id="ARBA00022679"/>
    </source>
</evidence>
<dbReference type="CDD" id="cd14054">
    <property type="entry name" value="STKc_BMPR2_AMHR2"/>
    <property type="match status" value="1"/>
</dbReference>
<evidence type="ECO:0000256" key="4">
    <source>
        <dbReference type="ARBA" id="ARBA00009605"/>
    </source>
</evidence>
<reference evidence="26 27" key="1">
    <citation type="submission" date="2017-12" db="EMBL/GenBank/DDBJ databases">
        <title>Hemimetabolous genomes reveal molecular basis of termite eusociality.</title>
        <authorList>
            <person name="Harrison M.C."/>
            <person name="Jongepier E."/>
            <person name="Robertson H.M."/>
            <person name="Arning N."/>
            <person name="Bitard-Feildel T."/>
            <person name="Chao H."/>
            <person name="Childers C.P."/>
            <person name="Dinh H."/>
            <person name="Doddapaneni H."/>
            <person name="Dugan S."/>
            <person name="Gowin J."/>
            <person name="Greiner C."/>
            <person name="Han Y."/>
            <person name="Hu H."/>
            <person name="Hughes D.S.T."/>
            <person name="Huylmans A.-K."/>
            <person name="Kemena C."/>
            <person name="Kremer L.P.M."/>
            <person name="Lee S.L."/>
            <person name="Lopez-Ezquerra A."/>
            <person name="Mallet L."/>
            <person name="Monroy-Kuhn J.M."/>
            <person name="Moser A."/>
            <person name="Murali S.C."/>
            <person name="Muzny D.M."/>
            <person name="Otani S."/>
            <person name="Piulachs M.-D."/>
            <person name="Poelchau M."/>
            <person name="Qu J."/>
            <person name="Schaub F."/>
            <person name="Wada-Katsumata A."/>
            <person name="Worley K.C."/>
            <person name="Xie Q."/>
            <person name="Ylla G."/>
            <person name="Poulsen M."/>
            <person name="Gibbs R.A."/>
            <person name="Schal C."/>
            <person name="Richards S."/>
            <person name="Belles X."/>
            <person name="Korb J."/>
            <person name="Bornberg-Bauer E."/>
        </authorList>
    </citation>
    <scope>NUCLEOTIDE SEQUENCE [LARGE SCALE GENOMIC DNA]</scope>
    <source>
        <tissue evidence="26">Whole body</tissue>
    </source>
</reference>
<evidence type="ECO:0000256" key="22">
    <source>
        <dbReference type="SAM" id="MobiDB-lite"/>
    </source>
</evidence>
<keyword evidence="12" id="KW-0418">Kinase</keyword>
<keyword evidence="14" id="KW-0460">Magnesium</keyword>
<comment type="catalytic activity">
    <reaction evidence="19">
        <text>L-seryl-[receptor-protein] + ATP = O-phospho-L-seryl-[receptor-protein] + ADP + H(+)</text>
        <dbReference type="Rhea" id="RHEA:18673"/>
        <dbReference type="Rhea" id="RHEA-COMP:11022"/>
        <dbReference type="Rhea" id="RHEA-COMP:11023"/>
        <dbReference type="ChEBI" id="CHEBI:15378"/>
        <dbReference type="ChEBI" id="CHEBI:29999"/>
        <dbReference type="ChEBI" id="CHEBI:30616"/>
        <dbReference type="ChEBI" id="CHEBI:83421"/>
        <dbReference type="ChEBI" id="CHEBI:456216"/>
        <dbReference type="EC" id="2.7.11.30"/>
    </reaction>
</comment>
<dbReference type="CDD" id="cd23533">
    <property type="entry name" value="TFP_LU_ECD_BMPR2_like"/>
    <property type="match status" value="1"/>
</dbReference>
<dbReference type="Pfam" id="PF01064">
    <property type="entry name" value="Activin_recp"/>
    <property type="match status" value="1"/>
</dbReference>
<keyword evidence="16 23" id="KW-0472">Membrane</keyword>
<dbReference type="STRING" id="105785.A0A2J7QX46"/>
<evidence type="ECO:0000256" key="5">
    <source>
        <dbReference type="ARBA" id="ARBA00012401"/>
    </source>
</evidence>
<dbReference type="GO" id="GO:0043235">
    <property type="term" value="C:receptor complex"/>
    <property type="evidence" value="ECO:0007669"/>
    <property type="project" value="TreeGrafter"/>
</dbReference>
<feature type="compositionally biased region" description="Polar residues" evidence="22">
    <location>
        <begin position="603"/>
        <end position="613"/>
    </location>
</feature>
<keyword evidence="11 21" id="KW-0547">Nucleotide-binding</keyword>
<evidence type="ECO:0000256" key="1">
    <source>
        <dbReference type="ARBA" id="ARBA00001936"/>
    </source>
</evidence>
<dbReference type="OrthoDB" id="669224at2759"/>
<organism evidence="26 27">
    <name type="scientific">Cryptotermes secundus</name>
    <dbReference type="NCBI Taxonomy" id="105785"/>
    <lineage>
        <taxon>Eukaryota</taxon>
        <taxon>Metazoa</taxon>
        <taxon>Ecdysozoa</taxon>
        <taxon>Arthropoda</taxon>
        <taxon>Hexapoda</taxon>
        <taxon>Insecta</taxon>
        <taxon>Pterygota</taxon>
        <taxon>Neoptera</taxon>
        <taxon>Polyneoptera</taxon>
        <taxon>Dictyoptera</taxon>
        <taxon>Blattodea</taxon>
        <taxon>Blattoidea</taxon>
        <taxon>Termitoidae</taxon>
        <taxon>Kalotermitidae</taxon>
        <taxon>Cryptotermitinae</taxon>
        <taxon>Cryptotermes</taxon>
    </lineage>
</organism>
<evidence type="ECO:0000313" key="26">
    <source>
        <dbReference type="EMBL" id="PNF33167.1"/>
    </source>
</evidence>
<dbReference type="InterPro" id="IPR000472">
    <property type="entry name" value="Activin_recp"/>
</dbReference>
<feature type="domain" description="Protein kinase" evidence="25">
    <location>
        <begin position="226"/>
        <end position="533"/>
    </location>
</feature>
<dbReference type="PANTHER" id="PTHR23255">
    <property type="entry name" value="TRANSFORMING GROWTH FACTOR-BETA RECEPTOR TYPE I AND II"/>
    <property type="match status" value="1"/>
</dbReference>
<evidence type="ECO:0000256" key="21">
    <source>
        <dbReference type="PROSITE-ProRule" id="PRU10141"/>
    </source>
</evidence>
<comment type="caution">
    <text evidence="26">The sequence shown here is derived from an EMBL/GenBank/DDBJ whole genome shotgun (WGS) entry which is preliminary data.</text>
</comment>
<dbReference type="Gene3D" id="1.10.510.10">
    <property type="entry name" value="Transferase(Phosphotransferase) domain 1"/>
    <property type="match status" value="1"/>
</dbReference>
<dbReference type="InterPro" id="IPR011009">
    <property type="entry name" value="Kinase-like_dom_sf"/>
</dbReference>
<gene>
    <name evidence="26" type="ORF">B7P43_G13398</name>
</gene>
<dbReference type="AlphaFoldDB" id="A0A2J7QX46"/>
<keyword evidence="17" id="KW-0675">Receptor</keyword>
<keyword evidence="8 23" id="KW-0812">Transmembrane</keyword>
<sequence>MDTSLLVFILAIANHAQGSQLSDNTRVCAYMYKTVEHLSIHNADDDESSEDYGAADVQGSAPEQQEKCKKASNFCYALWKEEANGTSILGQGCWEVSGKQDCHQNACVANKKPPKALNNTKFCCCNSDLCNMNVSDVYVASQADDPNIESPATEFLEQPAADRLAWIIPLVCVSAVVMMVAVGVLMYRFCRDGVMGACKPAPDAVHLMEHGGTNGLHSGSYALEHLKLSTIVGQGRYGSVWKGTVNDQEVAVKIFPSHYRNYFYNERDIYCLPFMDNPALLNYFGYIERESLENCVEYLLVLSYAPNGALQDYLRTNVLDWPTFCKMSLSVARGLAHLHTDVRKGDKMKPCVTHRDLNSRNILVKADLSCCLCDLGFAMKISGSKYFHNGEEQHAETKSINDVGTLRYMAPEVLEGAVNLRDCESSLKQIDVYALGLVLWELASRCSDLYQSGAEIPPYRLPFEAEVGHHPTFEQMQVLVSRHKARPLFPALWRDWTAVRLVRETVEDSWDQDAEARLTALCVEERLQELPTLWDRQRGTIYVSGVSPTVNPTFPNGGTQGQLAAAARTNVNNNTGAAVVSGALQSDSNRLLLLESGEETGCSLRSGSQSSATFGKDTQESTMSEGTVETMVTMSPSEPHIDSSYKNSNHTATVVNNCGVPSAIQSQSRGPLQPYQGRNPCMERNLMLQAPSDEELSCNGNTLVDRSSKHTAGHYMSTFESQSLVSHDYLGMSQGVNNNSLRPATPIPYVQNAVYDSSNTTTYATIPKQPNIPGNGSALGDGSKSVSKWGNWGRSGGWGGLRKLLDSKKHVLFGMYTSKDRCGCEHTNRMVSKDNDSLIESDESKSNLLVRQNGLMPALKKTPMIMETQVCLLPASGKKNGVVTSVMSPVNQYSEENQNNKSIGEEEVSKTSKNRRPSTLPLVKQNSASRQSLEEHFQQVFGTRHSDSTTRLLKDPNSRVKTPGDVPPSVRRIRGKGNLSARFSLYDDRMMTSDYYGHKATSSPGGEKFVKNDNVGQTLSSSVPTNIDISCNGTVLKNNDAIAASSF</sequence>
<dbReference type="EMBL" id="NEVH01009393">
    <property type="protein sequence ID" value="PNF33167.1"/>
    <property type="molecule type" value="Genomic_DNA"/>
</dbReference>
<dbReference type="InterPro" id="IPR000333">
    <property type="entry name" value="TGFB_receptor"/>
</dbReference>
<dbReference type="PROSITE" id="PS50011">
    <property type="entry name" value="PROTEIN_KINASE_DOM"/>
    <property type="match status" value="1"/>
</dbReference>
<dbReference type="InterPro" id="IPR045860">
    <property type="entry name" value="Snake_toxin-like_sf"/>
</dbReference>
<dbReference type="InterPro" id="IPR000719">
    <property type="entry name" value="Prot_kinase_dom"/>
</dbReference>
<keyword evidence="27" id="KW-1185">Reference proteome</keyword>
<feature type="compositionally biased region" description="Polar residues" evidence="22">
    <location>
        <begin position="891"/>
        <end position="902"/>
    </location>
</feature>
<dbReference type="FunFam" id="1.10.510.10:FF:000487">
    <property type="entry name" value="Anti-Muellerian hormone type-2 receptor"/>
    <property type="match status" value="1"/>
</dbReference>
<keyword evidence="7" id="KW-0808">Transferase</keyword>
<feature type="compositionally biased region" description="Basic and acidic residues" evidence="22">
    <location>
        <begin position="944"/>
        <end position="958"/>
    </location>
</feature>
<dbReference type="EC" id="2.7.11.30" evidence="5"/>
<feature type="signal peptide" evidence="24">
    <location>
        <begin position="1"/>
        <end position="18"/>
    </location>
</feature>
<comment type="catalytic activity">
    <reaction evidence="20">
        <text>L-threonyl-[receptor-protein] + ATP = O-phospho-L-threonyl-[receptor-protein] + ADP + H(+)</text>
        <dbReference type="Rhea" id="RHEA:44880"/>
        <dbReference type="Rhea" id="RHEA-COMP:11024"/>
        <dbReference type="Rhea" id="RHEA-COMP:11025"/>
        <dbReference type="ChEBI" id="CHEBI:15378"/>
        <dbReference type="ChEBI" id="CHEBI:30013"/>
        <dbReference type="ChEBI" id="CHEBI:30616"/>
        <dbReference type="ChEBI" id="CHEBI:61977"/>
        <dbReference type="ChEBI" id="CHEBI:456216"/>
        <dbReference type="EC" id="2.7.11.30"/>
    </reaction>
</comment>
<evidence type="ECO:0000256" key="12">
    <source>
        <dbReference type="ARBA" id="ARBA00022777"/>
    </source>
</evidence>
<dbReference type="PROSITE" id="PS00107">
    <property type="entry name" value="PROTEIN_KINASE_ATP"/>
    <property type="match status" value="1"/>
</dbReference>
<name>A0A2J7QX46_9NEOP</name>
<dbReference type="GO" id="GO:0005024">
    <property type="term" value="F:transforming growth factor beta receptor activity"/>
    <property type="evidence" value="ECO:0007669"/>
    <property type="project" value="TreeGrafter"/>
</dbReference>
<comment type="similarity">
    <text evidence="4">Belongs to the protein kinase superfamily. TKL Ser/Thr protein kinase family. TGFB receptor subfamily.</text>
</comment>
<dbReference type="Pfam" id="PF07714">
    <property type="entry name" value="PK_Tyr_Ser-Thr"/>
    <property type="match status" value="1"/>
</dbReference>
<keyword evidence="9" id="KW-0479">Metal-binding</keyword>
<dbReference type="Gene3D" id="2.10.60.10">
    <property type="entry name" value="CD59"/>
    <property type="match status" value="1"/>
</dbReference>
<evidence type="ECO:0000256" key="2">
    <source>
        <dbReference type="ARBA" id="ARBA00001946"/>
    </source>
</evidence>
<comment type="cofactor">
    <cofactor evidence="2">
        <name>Mg(2+)</name>
        <dbReference type="ChEBI" id="CHEBI:18420"/>
    </cofactor>
</comment>
<dbReference type="Gene3D" id="3.30.200.20">
    <property type="entry name" value="Phosphorylase Kinase, domain 1"/>
    <property type="match status" value="1"/>
</dbReference>
<evidence type="ECO:0000256" key="6">
    <source>
        <dbReference type="ARBA" id="ARBA00022527"/>
    </source>
</evidence>
<dbReference type="InParanoid" id="A0A2J7QX46"/>
<feature type="transmembrane region" description="Helical" evidence="23">
    <location>
        <begin position="164"/>
        <end position="187"/>
    </location>
</feature>
<dbReference type="GO" id="GO:0030509">
    <property type="term" value="P:BMP signaling pathway"/>
    <property type="evidence" value="ECO:0007669"/>
    <property type="project" value="TreeGrafter"/>
</dbReference>
<proteinExistence type="inferred from homology"/>
<evidence type="ECO:0000256" key="15">
    <source>
        <dbReference type="ARBA" id="ARBA00022989"/>
    </source>
</evidence>
<keyword evidence="13 21" id="KW-0067">ATP-binding</keyword>
<dbReference type="GO" id="GO:0005886">
    <property type="term" value="C:plasma membrane"/>
    <property type="evidence" value="ECO:0007669"/>
    <property type="project" value="TreeGrafter"/>
</dbReference>
<dbReference type="InterPro" id="IPR001245">
    <property type="entry name" value="Ser-Thr/Tyr_kinase_cat_dom"/>
</dbReference>
<evidence type="ECO:0000256" key="14">
    <source>
        <dbReference type="ARBA" id="ARBA00022842"/>
    </source>
</evidence>
<keyword evidence="18" id="KW-0325">Glycoprotein</keyword>
<comment type="cofactor">
    <cofactor evidence="1">
        <name>Mn(2+)</name>
        <dbReference type="ChEBI" id="CHEBI:29035"/>
    </cofactor>
</comment>
<dbReference type="PANTHER" id="PTHR23255:SF100">
    <property type="entry name" value="RECEPTOR PROTEIN SERINE_THREONINE KINASE"/>
    <property type="match status" value="1"/>
</dbReference>
<evidence type="ECO:0000256" key="16">
    <source>
        <dbReference type="ARBA" id="ARBA00023136"/>
    </source>
</evidence>
<feature type="chain" id="PRO_5014415509" description="receptor protein serine/threonine kinase" evidence="24">
    <location>
        <begin position="19"/>
        <end position="1047"/>
    </location>
</feature>
<feature type="region of interest" description="Disordered" evidence="22">
    <location>
        <begin position="942"/>
        <end position="965"/>
    </location>
</feature>
<dbReference type="SUPFAM" id="SSF57302">
    <property type="entry name" value="Snake toxin-like"/>
    <property type="match status" value="1"/>
</dbReference>
<evidence type="ECO:0000256" key="9">
    <source>
        <dbReference type="ARBA" id="ARBA00022723"/>
    </source>
</evidence>
<feature type="region of interest" description="Disordered" evidence="22">
    <location>
        <begin position="44"/>
        <end position="64"/>
    </location>
</feature>
<keyword evidence="6" id="KW-0723">Serine/threonine-protein kinase</keyword>
<evidence type="ECO:0000256" key="19">
    <source>
        <dbReference type="ARBA" id="ARBA00047681"/>
    </source>
</evidence>
<dbReference type="Proteomes" id="UP000235965">
    <property type="component" value="Unassembled WGS sequence"/>
</dbReference>
<evidence type="ECO:0000256" key="23">
    <source>
        <dbReference type="SAM" id="Phobius"/>
    </source>
</evidence>
<dbReference type="SUPFAM" id="SSF56112">
    <property type="entry name" value="Protein kinase-like (PK-like)"/>
    <property type="match status" value="1"/>
</dbReference>
<evidence type="ECO:0000259" key="25">
    <source>
        <dbReference type="PROSITE" id="PS50011"/>
    </source>
</evidence>
<evidence type="ECO:0000256" key="11">
    <source>
        <dbReference type="ARBA" id="ARBA00022741"/>
    </source>
</evidence>
<evidence type="ECO:0000256" key="20">
    <source>
        <dbReference type="ARBA" id="ARBA00048773"/>
    </source>
</evidence>
<dbReference type="GO" id="GO:0005524">
    <property type="term" value="F:ATP binding"/>
    <property type="evidence" value="ECO:0007669"/>
    <property type="project" value="UniProtKB-UniRule"/>
</dbReference>
<evidence type="ECO:0000256" key="10">
    <source>
        <dbReference type="ARBA" id="ARBA00022729"/>
    </source>
</evidence>
<evidence type="ECO:0000256" key="13">
    <source>
        <dbReference type="ARBA" id="ARBA00022840"/>
    </source>
</evidence>
<evidence type="ECO:0000313" key="27">
    <source>
        <dbReference type="Proteomes" id="UP000235965"/>
    </source>
</evidence>
<feature type="region of interest" description="Disordered" evidence="22">
    <location>
        <begin position="602"/>
        <end position="625"/>
    </location>
</feature>
<evidence type="ECO:0000256" key="17">
    <source>
        <dbReference type="ARBA" id="ARBA00023170"/>
    </source>
</evidence>
<accession>A0A2J7QX46</accession>
<evidence type="ECO:0000256" key="3">
    <source>
        <dbReference type="ARBA" id="ARBA00004479"/>
    </source>
</evidence>
<keyword evidence="15 23" id="KW-1133">Transmembrane helix</keyword>